<feature type="compositionally biased region" description="Basic and acidic residues" evidence="1">
    <location>
        <begin position="80"/>
        <end position="100"/>
    </location>
</feature>
<proteinExistence type="predicted"/>
<feature type="region of interest" description="Disordered" evidence="1">
    <location>
        <begin position="79"/>
        <end position="114"/>
    </location>
</feature>
<feature type="compositionally biased region" description="Basic and acidic residues" evidence="1">
    <location>
        <begin position="158"/>
        <end position="171"/>
    </location>
</feature>
<accession>A0A699H6J0</accession>
<feature type="region of interest" description="Disordered" evidence="1">
    <location>
        <begin position="1306"/>
        <end position="1330"/>
    </location>
</feature>
<feature type="compositionally biased region" description="Low complexity" evidence="1">
    <location>
        <begin position="139"/>
        <end position="157"/>
    </location>
</feature>
<reference evidence="2" key="1">
    <citation type="journal article" date="2019" name="Sci. Rep.">
        <title>Draft genome of Tanacetum cinerariifolium, the natural source of mosquito coil.</title>
        <authorList>
            <person name="Yamashiro T."/>
            <person name="Shiraishi A."/>
            <person name="Satake H."/>
            <person name="Nakayama K."/>
        </authorList>
    </citation>
    <scope>NUCLEOTIDE SEQUENCE</scope>
</reference>
<sequence length="1406" mass="156174">MAIDLYSDNTMNTTSSPRISFSYDLTQSDTVPVEQLLRSFSSSSVDFNFIVNNNHSDHANACMADELFYDGKMIPTQVRPKPETRKFTPLPEKEKLRESVQEPQPENTNSKSFWGFKRSSSCGSGYGRSLCPTITLLSRSHSTGSSSSKRSSSSSGSKDSKDGLGSKDKRGFQKGVVSQKPPLRKSGYGYGNGNNSGVGMSNGIRVNPMAVGLRKPSWSLVSFDHDRLQKSGSTCHHLILLGLIVWEWISFSQLSVLAATKISRFERMCRVLGSPPTVVKRDPLSSDDVVDLLIVDKLNENHTLIRRYPKVFLSVTGLSRTFVDTDIHLTFIGRDKNDMGLLDFVKSDDSFKVKVGERTLAKNEVPSLTKAEDRVNAPSGQIIRLVDHTIMDELKETDGKKKRKVGFSSGLSSVKKARAGGIVISELNPTTASKTPVALKVISLIPYVQNKDEAMVAGHVSETGASSIPGNETKASSSVSDDGYLIETSLIMYLLLRDAKIVTLRSKLEKAKSEAADVVELRMRVSELETAASAKVSKLEADCKGLCGKIAGEAMMRTKFMSVQDAEAQRITQLNTELDAHIAELKYDRDTKFYPHMLTAVARHKWMIGHGLRLAVMKCSQSTEYRAALGKAISMAIKKGIQKGLKAGIEHGKAGRSLAKLKAYDFGVEAGYVSAVNELKNVSFSLLDQLEALNVISAWPFVAACYWYGSRSKSLVLIFPAFCCTADLGVVVFSHFCFAICFTDCSSFMFFLQHVKVRENKVCPLLGLIMMWCAHSTRRTSLTQFLLPWSSPSLVPSPTMRFALSTNLLTLVHSACCKTLHESLSPCILLGADQHIRAVCKVLEQWCYLVGEAGRRDLAEFVCLLVYASWDLFNGELFEAADEHFRFFQILDHTLLLYYANSIPSGFVRMSSALDPSKHEDPSVKRVYGSRISSFIGILVGEASSSGLSAIKPAKIWPRMDVLGFARLTKLFDICCGSLSVNTAMLIASLAAQSILGNCNFMTASAFSGHALIPFMFTMSSTYTSKFLPIYFQKLCPQADEAEPQPTYMRWMRCPPIFASITIGLFCFLSFASNGNEILRLDYFFDMFFQFSEEPDIGGGFLPPFSAVWVFGGSPSTCASSGICMPAARRVFNPESREHAFFPFAQPREDILFPFPILVKTIVLMGLLRREELCLLCLSLEKTLGIWEGELSFSCVCEFCRELSPYAKRVCTPGASPGELFQPSMVGFDWSAYYGTHGVFHLAWSQRRHQLLACFFPRCIGEMKELAAATLHSAEEVLQSPNAFQKNMKITCEEVMKISNHFQESSQKLSSHMKNQEHYTNATSSKPTKPQSEWINLMHEDQSLKTLNCQQQKKQLKLCETYKQSYNAKPKYALNDQPKTTTGQIKKKMLESVNHRPPLLLLPPPL</sequence>
<name>A0A699H6J0_TANCI</name>
<dbReference type="EMBL" id="BKCJ010094451">
    <property type="protein sequence ID" value="GEX19298.1"/>
    <property type="molecule type" value="Genomic_DNA"/>
</dbReference>
<gene>
    <name evidence="2" type="ORF">Tci_291273</name>
</gene>
<evidence type="ECO:0000313" key="2">
    <source>
        <dbReference type="EMBL" id="GEX19298.1"/>
    </source>
</evidence>
<feature type="compositionally biased region" description="Polar residues" evidence="1">
    <location>
        <begin position="101"/>
        <end position="112"/>
    </location>
</feature>
<dbReference type="PANTHER" id="PTHR36757">
    <property type="entry name" value="BNAANNG22500D PROTEIN"/>
    <property type="match status" value="1"/>
</dbReference>
<protein>
    <submittedName>
        <fullName evidence="2">Uncharacterized protein</fullName>
    </submittedName>
</protein>
<dbReference type="PANTHER" id="PTHR36757:SF1">
    <property type="entry name" value="GENOME ASSEMBLY, CHROMOSOME: A04"/>
    <property type="match status" value="1"/>
</dbReference>
<feature type="region of interest" description="Disordered" evidence="1">
    <location>
        <begin position="139"/>
        <end position="194"/>
    </location>
</feature>
<organism evidence="2">
    <name type="scientific">Tanacetum cinerariifolium</name>
    <name type="common">Dalmatian daisy</name>
    <name type="synonym">Chrysanthemum cinerariifolium</name>
    <dbReference type="NCBI Taxonomy" id="118510"/>
    <lineage>
        <taxon>Eukaryota</taxon>
        <taxon>Viridiplantae</taxon>
        <taxon>Streptophyta</taxon>
        <taxon>Embryophyta</taxon>
        <taxon>Tracheophyta</taxon>
        <taxon>Spermatophyta</taxon>
        <taxon>Magnoliopsida</taxon>
        <taxon>eudicotyledons</taxon>
        <taxon>Gunneridae</taxon>
        <taxon>Pentapetalae</taxon>
        <taxon>asterids</taxon>
        <taxon>campanulids</taxon>
        <taxon>Asterales</taxon>
        <taxon>Asteraceae</taxon>
        <taxon>Asteroideae</taxon>
        <taxon>Anthemideae</taxon>
        <taxon>Anthemidinae</taxon>
        <taxon>Tanacetum</taxon>
    </lineage>
</organism>
<evidence type="ECO:0000256" key="1">
    <source>
        <dbReference type="SAM" id="MobiDB-lite"/>
    </source>
</evidence>
<comment type="caution">
    <text evidence="2">The sequence shown here is derived from an EMBL/GenBank/DDBJ whole genome shotgun (WGS) entry which is preliminary data.</text>
</comment>